<dbReference type="InterPro" id="IPR036188">
    <property type="entry name" value="FAD/NAD-bd_sf"/>
</dbReference>
<reference evidence="2" key="1">
    <citation type="submission" date="2014-01" db="EMBL/GenBank/DDBJ databases">
        <authorList>
            <person name="Brown-Elliot B."/>
            <person name="Wallace R."/>
            <person name="Lenaerts A."/>
            <person name="Ordway D."/>
            <person name="DeGroote M.A."/>
            <person name="Parker T."/>
            <person name="Sizemore C."/>
            <person name="Tallon L.J."/>
            <person name="Sadzewicz L.K."/>
            <person name="Sengamalay N."/>
            <person name="Fraser C.M."/>
            <person name="Hine E."/>
            <person name="Shefchek K.A."/>
            <person name="Das S.P."/>
            <person name="Tettelin H."/>
        </authorList>
    </citation>
    <scope>NUCLEOTIDE SEQUENCE [LARGE SCALE GENOMIC DNA]</scope>
    <source>
        <strain evidence="2">4042</strain>
    </source>
</reference>
<dbReference type="InterPro" id="IPR023753">
    <property type="entry name" value="FAD/NAD-binding_dom"/>
</dbReference>
<feature type="domain" description="FAD/NAD(P)-binding" evidence="1">
    <location>
        <begin position="6"/>
        <end position="45"/>
    </location>
</feature>
<dbReference type="GO" id="GO:0016491">
    <property type="term" value="F:oxidoreductase activity"/>
    <property type="evidence" value="ECO:0007669"/>
    <property type="project" value="InterPro"/>
</dbReference>
<dbReference type="Gene3D" id="3.50.50.60">
    <property type="entry name" value="FAD/NAD(P)-binding domain"/>
    <property type="match status" value="1"/>
</dbReference>
<protein>
    <submittedName>
        <fullName evidence="2">Pyridine nucleotide-disulfide oxidoreductase family protein</fullName>
    </submittedName>
</protein>
<name>X8BHJ8_MYCXE</name>
<dbReference type="Pfam" id="PF07992">
    <property type="entry name" value="Pyr_redox_2"/>
    <property type="match status" value="1"/>
</dbReference>
<comment type="caution">
    <text evidence="2">The sequence shown here is derived from an EMBL/GenBank/DDBJ whole genome shotgun (WGS) entry which is preliminary data.</text>
</comment>
<dbReference type="EMBL" id="JAOB01000042">
    <property type="protein sequence ID" value="EUA42550.1"/>
    <property type="molecule type" value="Genomic_DNA"/>
</dbReference>
<evidence type="ECO:0000313" key="2">
    <source>
        <dbReference type="EMBL" id="EUA42550.1"/>
    </source>
</evidence>
<organism evidence="2">
    <name type="scientific">Mycobacterium xenopi 4042</name>
    <dbReference type="NCBI Taxonomy" id="1299334"/>
    <lineage>
        <taxon>Bacteria</taxon>
        <taxon>Bacillati</taxon>
        <taxon>Actinomycetota</taxon>
        <taxon>Actinomycetes</taxon>
        <taxon>Mycobacteriales</taxon>
        <taxon>Mycobacteriaceae</taxon>
        <taxon>Mycobacterium</taxon>
    </lineage>
</organism>
<gene>
    <name evidence="2" type="ORF">I553_6410</name>
</gene>
<accession>X8BHJ8</accession>
<evidence type="ECO:0000259" key="1">
    <source>
        <dbReference type="Pfam" id="PF07992"/>
    </source>
</evidence>
<dbReference type="PATRIC" id="fig|1299334.3.peg.4574"/>
<proteinExistence type="predicted"/>
<sequence>MAESSTIVVVGGGLAGAKAAEALRDKGFDGQIVLFGEERHLPYERRRCRRSSWPARRR</sequence>
<dbReference type="SUPFAM" id="SSF51905">
    <property type="entry name" value="FAD/NAD(P)-binding domain"/>
    <property type="match status" value="1"/>
</dbReference>
<dbReference type="AlphaFoldDB" id="X8BHJ8"/>